<name>A0AAD7HAS7_9AGAR</name>
<feature type="region of interest" description="Disordered" evidence="1">
    <location>
        <begin position="122"/>
        <end position="183"/>
    </location>
</feature>
<feature type="compositionally biased region" description="Polar residues" evidence="1">
    <location>
        <begin position="141"/>
        <end position="153"/>
    </location>
</feature>
<evidence type="ECO:0000313" key="3">
    <source>
        <dbReference type="EMBL" id="KAJ7715597.1"/>
    </source>
</evidence>
<keyword evidence="2" id="KW-0812">Transmembrane</keyword>
<protein>
    <submittedName>
        <fullName evidence="3">Uncharacterized protein</fullName>
    </submittedName>
</protein>
<sequence>MTGSDGNFREAPENRSYVERVRMCTDITTRMKMTVRMILYMKTLLKKVPHPISLHPTNVMFSSFDAIFGAGSYTSAASKQALADAVQVLRELRKYQLANPGPAWEDLCMLLHQTQLEREHSKHVREFWHRPHPNSPPLPYKNTSSPSPGSTIKSELLEKPSVGIGRPKKKKKSQQPFLSYDNSSPKVLPFTDFNEQSGPCVDRGKQAEINSWIGAFMTCAPPEDFPQTSDHLVLDPVTLNFKVIEHRPEVFKCYNATGHSVGGVQFQALSQEALGDMCAGHAAVGKSINKQKRSKKTQTQGSMHLVGNRQGTGGGLGDGYHPYAHHNGTPTGATAMFSHAQDADTMTEAIRGFAPNITKAIKTTVSKAGINKMGRMGMNSFYCWEYGVPLHFDKDTTWSLCSQLWKDTPFPNEEYNFVYAEWGYYIVTAENCILIPATSMEPFYLGNLPEPQPFLGVLTQLSGTLIVKRQPFMKTYADPMILMWLIGPPLLLSIIFASFFLHI</sequence>
<keyword evidence="4" id="KW-1185">Reference proteome</keyword>
<keyword evidence="2" id="KW-0472">Membrane</keyword>
<dbReference type="EMBL" id="JARJLG010000345">
    <property type="protein sequence ID" value="KAJ7715597.1"/>
    <property type="molecule type" value="Genomic_DNA"/>
</dbReference>
<organism evidence="3 4">
    <name type="scientific">Mycena maculata</name>
    <dbReference type="NCBI Taxonomy" id="230809"/>
    <lineage>
        <taxon>Eukaryota</taxon>
        <taxon>Fungi</taxon>
        <taxon>Dikarya</taxon>
        <taxon>Basidiomycota</taxon>
        <taxon>Agaricomycotina</taxon>
        <taxon>Agaricomycetes</taxon>
        <taxon>Agaricomycetidae</taxon>
        <taxon>Agaricales</taxon>
        <taxon>Marasmiineae</taxon>
        <taxon>Mycenaceae</taxon>
        <taxon>Mycena</taxon>
    </lineage>
</organism>
<evidence type="ECO:0000256" key="1">
    <source>
        <dbReference type="SAM" id="MobiDB-lite"/>
    </source>
</evidence>
<feature type="transmembrane region" description="Helical" evidence="2">
    <location>
        <begin position="481"/>
        <end position="501"/>
    </location>
</feature>
<feature type="compositionally biased region" description="Polar residues" evidence="1">
    <location>
        <begin position="174"/>
        <end position="183"/>
    </location>
</feature>
<dbReference type="Proteomes" id="UP001215280">
    <property type="component" value="Unassembled WGS sequence"/>
</dbReference>
<proteinExistence type="predicted"/>
<keyword evidence="2" id="KW-1133">Transmembrane helix</keyword>
<comment type="caution">
    <text evidence="3">The sequence shown here is derived from an EMBL/GenBank/DDBJ whole genome shotgun (WGS) entry which is preliminary data.</text>
</comment>
<accession>A0AAD7HAS7</accession>
<evidence type="ECO:0000313" key="4">
    <source>
        <dbReference type="Proteomes" id="UP001215280"/>
    </source>
</evidence>
<evidence type="ECO:0000256" key="2">
    <source>
        <dbReference type="SAM" id="Phobius"/>
    </source>
</evidence>
<reference evidence="3" key="1">
    <citation type="submission" date="2023-03" db="EMBL/GenBank/DDBJ databases">
        <title>Massive genome expansion in bonnet fungi (Mycena s.s.) driven by repeated elements and novel gene families across ecological guilds.</title>
        <authorList>
            <consortium name="Lawrence Berkeley National Laboratory"/>
            <person name="Harder C.B."/>
            <person name="Miyauchi S."/>
            <person name="Viragh M."/>
            <person name="Kuo A."/>
            <person name="Thoen E."/>
            <person name="Andreopoulos B."/>
            <person name="Lu D."/>
            <person name="Skrede I."/>
            <person name="Drula E."/>
            <person name="Henrissat B."/>
            <person name="Morin E."/>
            <person name="Kohler A."/>
            <person name="Barry K."/>
            <person name="LaButti K."/>
            <person name="Morin E."/>
            <person name="Salamov A."/>
            <person name="Lipzen A."/>
            <person name="Mereny Z."/>
            <person name="Hegedus B."/>
            <person name="Baldrian P."/>
            <person name="Stursova M."/>
            <person name="Weitz H."/>
            <person name="Taylor A."/>
            <person name="Grigoriev I.V."/>
            <person name="Nagy L.G."/>
            <person name="Martin F."/>
            <person name="Kauserud H."/>
        </authorList>
    </citation>
    <scope>NUCLEOTIDE SEQUENCE</scope>
    <source>
        <strain evidence="3">CBHHK188m</strain>
    </source>
</reference>
<gene>
    <name evidence="3" type="ORF">DFH07DRAFT_785584</name>
</gene>
<dbReference type="AlphaFoldDB" id="A0AAD7HAS7"/>